<dbReference type="Proteomes" id="UP000422736">
    <property type="component" value="Chromosome 4"/>
</dbReference>
<comment type="subcellular location">
    <subcellularLocation>
        <location evidence="1">Endomembrane system</location>
        <topology evidence="1">Multi-pass membrane protein</topology>
    </subcellularLocation>
</comment>
<keyword evidence="6 7" id="KW-0472">Membrane</keyword>
<evidence type="ECO:0000256" key="7">
    <source>
        <dbReference type="SAM" id="Phobius"/>
    </source>
</evidence>
<feature type="transmembrane region" description="Helical" evidence="7">
    <location>
        <begin position="127"/>
        <end position="145"/>
    </location>
</feature>
<feature type="transmembrane region" description="Helical" evidence="7">
    <location>
        <begin position="304"/>
        <end position="322"/>
    </location>
</feature>
<dbReference type="PANTHER" id="PTHR10778:SF4">
    <property type="entry name" value="NUCLEOTIDE SUGAR TRANSPORTER SLC35B4"/>
    <property type="match status" value="1"/>
</dbReference>
<feature type="signal peptide" evidence="8">
    <location>
        <begin position="1"/>
        <end position="16"/>
    </location>
</feature>
<evidence type="ECO:0000256" key="4">
    <source>
        <dbReference type="ARBA" id="ARBA00022692"/>
    </source>
</evidence>
<evidence type="ECO:0000256" key="5">
    <source>
        <dbReference type="ARBA" id="ARBA00022989"/>
    </source>
</evidence>
<keyword evidence="8" id="KW-0732">Signal</keyword>
<accession>A0ABX6EZA9</accession>
<evidence type="ECO:0000313" key="10">
    <source>
        <dbReference type="Proteomes" id="UP000422736"/>
    </source>
</evidence>
<gene>
    <name evidence="9" type="primary">YEA4</name>
    <name evidence="9" type="ORF">FIM1_2918</name>
</gene>
<keyword evidence="4 7" id="KW-0812">Transmembrane</keyword>
<evidence type="ECO:0000256" key="3">
    <source>
        <dbReference type="ARBA" id="ARBA00022597"/>
    </source>
</evidence>
<feature type="transmembrane region" description="Helical" evidence="7">
    <location>
        <begin position="99"/>
        <end position="120"/>
    </location>
</feature>
<dbReference type="PANTHER" id="PTHR10778">
    <property type="entry name" value="SOLUTE CARRIER FAMILY 35 MEMBER B"/>
    <property type="match status" value="1"/>
</dbReference>
<dbReference type="NCBIfam" id="TIGR00803">
    <property type="entry name" value="nst"/>
    <property type="match status" value="1"/>
</dbReference>
<reference evidence="9 10" key="1">
    <citation type="submission" date="2016-03" db="EMBL/GenBank/DDBJ databases">
        <title>How can Kluyveromyces marxianus grow so fast - potential evolutionary course in Saccharomyces Complex revealed by comparative genomics.</title>
        <authorList>
            <person name="Mo W."/>
            <person name="Lu W."/>
            <person name="Yang X."/>
            <person name="Qi J."/>
            <person name="Lv H."/>
        </authorList>
    </citation>
    <scope>NUCLEOTIDE SEQUENCE [LARGE SCALE GENOMIC DNA]</scope>
    <source>
        <strain evidence="9 10">FIM1</strain>
    </source>
</reference>
<feature type="chain" id="PRO_5045501555" evidence="8">
    <location>
        <begin position="17"/>
        <end position="331"/>
    </location>
</feature>
<evidence type="ECO:0000256" key="6">
    <source>
        <dbReference type="ARBA" id="ARBA00023136"/>
    </source>
</evidence>
<feature type="transmembrane region" description="Helical" evidence="7">
    <location>
        <begin position="275"/>
        <end position="297"/>
    </location>
</feature>
<keyword evidence="2" id="KW-0813">Transport</keyword>
<feature type="transmembrane region" description="Helical" evidence="7">
    <location>
        <begin position="169"/>
        <end position="191"/>
    </location>
</feature>
<evidence type="ECO:0000313" key="9">
    <source>
        <dbReference type="EMBL" id="QGN16214.1"/>
    </source>
</evidence>
<proteinExistence type="predicted"/>
<keyword evidence="10" id="KW-1185">Reference proteome</keyword>
<evidence type="ECO:0000256" key="2">
    <source>
        <dbReference type="ARBA" id="ARBA00022448"/>
    </source>
</evidence>
<protein>
    <submittedName>
        <fullName evidence="9">UDP-N-acetylglucosamine transporter YEA4</fullName>
    </submittedName>
</protein>
<sequence>MSVVLALVLVLGGCCSNVISFEHILQGSSINLGNVVTFSQFLSVTVMQLPSVFTVVSQPPFLIIRRRKIPLKIHCLAVLLFFMSSVANNSVFKFDISVPLHITIRCSGTALTMLIGWAVCNKRFSKLEVFSAIIMTLGAIVTLLYRDKEFSLDTLNSASKNSGLTKKSAIGVLLMLFATALMALLSLLNEWTYKRYGKHWRETLFYSHSLALLLFIPGIPRLKEEFKDLTVFSNVIQVPFLKQPISTKLGMLFVNNMTQFVCVNGVNMLASQTDALTLSVALLTRKFISILLSAYIYKSVMSKTAYLSTTLVLFGASLYSYASKKRSAPLT</sequence>
<dbReference type="Pfam" id="PF08449">
    <property type="entry name" value="UAA"/>
    <property type="match status" value="1"/>
</dbReference>
<dbReference type="EMBL" id="CP015057">
    <property type="protein sequence ID" value="QGN16214.1"/>
    <property type="molecule type" value="Genomic_DNA"/>
</dbReference>
<feature type="transmembrane region" description="Helical" evidence="7">
    <location>
        <begin position="203"/>
        <end position="220"/>
    </location>
</feature>
<evidence type="ECO:0000256" key="1">
    <source>
        <dbReference type="ARBA" id="ARBA00004127"/>
    </source>
</evidence>
<organism evidence="9 10">
    <name type="scientific">Kluyveromyces marxianus</name>
    <name type="common">Yeast</name>
    <name type="synonym">Candida kefyr</name>
    <dbReference type="NCBI Taxonomy" id="4911"/>
    <lineage>
        <taxon>Eukaryota</taxon>
        <taxon>Fungi</taxon>
        <taxon>Dikarya</taxon>
        <taxon>Ascomycota</taxon>
        <taxon>Saccharomycotina</taxon>
        <taxon>Saccharomycetes</taxon>
        <taxon>Saccharomycetales</taxon>
        <taxon>Saccharomycetaceae</taxon>
        <taxon>Kluyveromyces</taxon>
    </lineage>
</organism>
<keyword evidence="3" id="KW-0762">Sugar transport</keyword>
<keyword evidence="5 7" id="KW-1133">Transmembrane helix</keyword>
<dbReference type="InterPro" id="IPR013657">
    <property type="entry name" value="SCL35B1-4/HUT1"/>
</dbReference>
<evidence type="ECO:0000256" key="8">
    <source>
        <dbReference type="SAM" id="SignalP"/>
    </source>
</evidence>
<feature type="transmembrane region" description="Helical" evidence="7">
    <location>
        <begin position="69"/>
        <end position="87"/>
    </location>
</feature>
<feature type="transmembrane region" description="Helical" evidence="7">
    <location>
        <begin position="36"/>
        <end position="57"/>
    </location>
</feature>
<name>A0ABX6EZA9_KLUMA</name>